<feature type="domain" description="Right handed beta helix" evidence="6">
    <location>
        <begin position="315"/>
        <end position="450"/>
    </location>
</feature>
<dbReference type="InterPro" id="IPR006626">
    <property type="entry name" value="PbH1"/>
</dbReference>
<dbReference type="RefSeq" id="WP_130057000.1">
    <property type="nucleotide sequence ID" value="NZ_CAXSUM010000001.1"/>
</dbReference>
<dbReference type="InterPro" id="IPR011459">
    <property type="entry name" value="DUF1565"/>
</dbReference>
<dbReference type="EMBL" id="VVYJ01000009">
    <property type="protein sequence ID" value="KAA5474742.1"/>
    <property type="molecule type" value="Genomic_DNA"/>
</dbReference>
<keyword evidence="3 4" id="KW-0732">Signal</keyword>
<feature type="domain" description="DUF1565" evidence="5">
    <location>
        <begin position="27"/>
        <end position="66"/>
    </location>
</feature>
<comment type="caution">
    <text evidence="8">The sequence shown here is derived from an EMBL/GenBank/DDBJ whole genome shotgun (WGS) entry which is preliminary data.</text>
</comment>
<evidence type="ECO:0000256" key="1">
    <source>
        <dbReference type="ARBA" id="ARBA00004613"/>
    </source>
</evidence>
<feature type="domain" description="Glycoside hydrolase 120 insertion" evidence="7">
    <location>
        <begin position="99"/>
        <end position="210"/>
    </location>
</feature>
<dbReference type="SMART" id="SM00710">
    <property type="entry name" value="PbH1"/>
    <property type="match status" value="5"/>
</dbReference>
<evidence type="ECO:0000313" key="8">
    <source>
        <dbReference type="EMBL" id="KAA5474742.1"/>
    </source>
</evidence>
<dbReference type="InterPro" id="IPR011050">
    <property type="entry name" value="Pectin_lyase_fold/virulence"/>
</dbReference>
<feature type="chain" id="PRO_5026121816" evidence="4">
    <location>
        <begin position="21"/>
        <end position="627"/>
    </location>
</feature>
<keyword evidence="2" id="KW-0964">Secreted</keyword>
<dbReference type="GO" id="GO:0016837">
    <property type="term" value="F:carbon-oxygen lyase activity, acting on polysaccharides"/>
    <property type="evidence" value="ECO:0007669"/>
    <property type="project" value="TreeGrafter"/>
</dbReference>
<dbReference type="InterPro" id="IPR012334">
    <property type="entry name" value="Pectin_lyas_fold"/>
</dbReference>
<evidence type="ECO:0000256" key="3">
    <source>
        <dbReference type="ARBA" id="ARBA00022729"/>
    </source>
</evidence>
<comment type="subcellular location">
    <subcellularLocation>
        <location evidence="1">Secreted</location>
    </subcellularLocation>
</comment>
<dbReference type="PANTHER" id="PTHR40088">
    <property type="entry name" value="PECTATE LYASE (EUROFUNG)"/>
    <property type="match status" value="1"/>
</dbReference>
<evidence type="ECO:0000259" key="6">
    <source>
        <dbReference type="Pfam" id="PF13229"/>
    </source>
</evidence>
<reference evidence="8 9" key="1">
    <citation type="journal article" date="2019" name="Nat. Med.">
        <title>A library of human gut bacterial isolates paired with longitudinal multiomics data enables mechanistic microbiome research.</title>
        <authorList>
            <person name="Poyet M."/>
            <person name="Groussin M."/>
            <person name="Gibbons S.M."/>
            <person name="Avila-Pacheco J."/>
            <person name="Jiang X."/>
            <person name="Kearney S.M."/>
            <person name="Perrotta A.R."/>
            <person name="Berdy B."/>
            <person name="Zhao S."/>
            <person name="Lieberman T.D."/>
            <person name="Swanson P.K."/>
            <person name="Smith M."/>
            <person name="Roesemann S."/>
            <person name="Alexander J.E."/>
            <person name="Rich S.A."/>
            <person name="Livny J."/>
            <person name="Vlamakis H."/>
            <person name="Clish C."/>
            <person name="Bullock K."/>
            <person name="Deik A."/>
            <person name="Scott J."/>
            <person name="Pierce K.A."/>
            <person name="Xavier R.J."/>
            <person name="Alm E.J."/>
        </authorList>
    </citation>
    <scope>NUCLEOTIDE SEQUENCE [LARGE SCALE GENOMIC DNA]</scope>
    <source>
        <strain evidence="8 9">BIOML-A25</strain>
    </source>
</reference>
<dbReference type="InterPro" id="IPR039448">
    <property type="entry name" value="Beta_helix"/>
</dbReference>
<dbReference type="Pfam" id="PF07602">
    <property type="entry name" value="DUF1565"/>
    <property type="match status" value="1"/>
</dbReference>
<dbReference type="SUPFAM" id="SSF51126">
    <property type="entry name" value="Pectin lyase-like"/>
    <property type="match status" value="1"/>
</dbReference>
<dbReference type="Pfam" id="PF21258">
    <property type="entry name" value="Glyco_hydro_120_ins"/>
    <property type="match status" value="1"/>
</dbReference>
<evidence type="ECO:0000259" key="5">
    <source>
        <dbReference type="Pfam" id="PF07602"/>
    </source>
</evidence>
<dbReference type="Gene3D" id="2.160.20.10">
    <property type="entry name" value="Single-stranded right-handed beta-helix, Pectin lyase-like"/>
    <property type="match status" value="2"/>
</dbReference>
<accession>A0A6H9QAK4</accession>
<dbReference type="AlphaFoldDB" id="A0A6H9QAK4"/>
<dbReference type="GO" id="GO:0005576">
    <property type="term" value="C:extracellular region"/>
    <property type="evidence" value="ECO:0007669"/>
    <property type="project" value="UniProtKB-SubCell"/>
</dbReference>
<evidence type="ECO:0000256" key="4">
    <source>
        <dbReference type="SAM" id="SignalP"/>
    </source>
</evidence>
<evidence type="ECO:0000313" key="9">
    <source>
        <dbReference type="Proteomes" id="UP000427825"/>
    </source>
</evidence>
<evidence type="ECO:0000259" key="7">
    <source>
        <dbReference type="Pfam" id="PF21258"/>
    </source>
</evidence>
<dbReference type="PANTHER" id="PTHR40088:SF2">
    <property type="entry name" value="SECRETED SUGAR HYDROLASE"/>
    <property type="match status" value="1"/>
</dbReference>
<proteinExistence type="predicted"/>
<protein>
    <submittedName>
        <fullName evidence="8">DUF1565 domain-containing protein</fullName>
    </submittedName>
</protein>
<organism evidence="8 9">
    <name type="scientific">Bacteroides caccae</name>
    <dbReference type="NCBI Taxonomy" id="47678"/>
    <lineage>
        <taxon>Bacteria</taxon>
        <taxon>Pseudomonadati</taxon>
        <taxon>Bacteroidota</taxon>
        <taxon>Bacteroidia</taxon>
        <taxon>Bacteroidales</taxon>
        <taxon>Bacteroidaceae</taxon>
        <taxon>Bacteroides</taxon>
    </lineage>
</organism>
<feature type="signal peptide" evidence="4">
    <location>
        <begin position="1"/>
        <end position="20"/>
    </location>
</feature>
<dbReference type="InterPro" id="IPR049169">
    <property type="entry name" value="Glyco_hydro_120_ins"/>
</dbReference>
<dbReference type="Proteomes" id="UP000427825">
    <property type="component" value="Unassembled WGS sequence"/>
</dbReference>
<gene>
    <name evidence="8" type="ORF">F2Y39_15130</name>
</gene>
<name>A0A6H9QAK4_9BACE</name>
<dbReference type="Pfam" id="PF13229">
    <property type="entry name" value="Beta_helix"/>
    <property type="match status" value="1"/>
</dbReference>
<evidence type="ECO:0000256" key="2">
    <source>
        <dbReference type="ARBA" id="ARBA00022525"/>
    </source>
</evidence>
<sequence length="627" mass="70885">MKSKYLLLAYTCAFSLVMQAREYHVAIKGSDANVGTEQAPLRTINTAAQYALPGDTVTVHEGTYREWVNPLNGGESNYKRILYRAADGERVDLKGSELIKGWKKEKKSSGVWKVVLDNHLFGNYNPYNDRLFGDWLWTNGRIFHTGDVYLNDVSLYEVANKEQVFTPDTIRSVRDPQGSQRVWFAVVDGEHTTIYANFGEADPNKETVEISVRPTCFYPTRQGLNYITFRGFHVSQAATQWAAPTAEQIGMVATHWCKGWIIEDNVIKNSRCNGISLGKERSTGHNLACTDQRLDGTAHYIEVIFNTLRHGWSRDYVGSHIVRNNVISDCEQTAICGSMGGAFCEIYGNHIYNIWSKRQFGGAEMAGIKLHGAIDTYIHNNRIHGCGFGIWLDWMLQGVRISSNLFYDNTNEDLFLEVDHGPYMIDNNIFLSAQSLCELSDGGAFIHNLFAGNINRGDEMRYTPYHLSHSTEVKGISTITNGDHRFYNNLFVGRDNNQINYGLCVYDNAKWPIHADGNLFCNHAKPMKEKVQGVVGNDFNPELKLEEKANGLYLSMKMDKQLLSQLKTMIVTTERLGVARLSGYPYENPDGSMFNICEDYSGKLRAQNPVPGPFENIQESNLKIKIW</sequence>
<dbReference type="InterPro" id="IPR052052">
    <property type="entry name" value="Polysaccharide_Lyase_9"/>
</dbReference>